<dbReference type="GO" id="GO:0015627">
    <property type="term" value="C:type II protein secretion system complex"/>
    <property type="evidence" value="ECO:0007669"/>
    <property type="project" value="InterPro"/>
</dbReference>
<dbReference type="GO" id="GO:0005886">
    <property type="term" value="C:plasma membrane"/>
    <property type="evidence" value="ECO:0007669"/>
    <property type="project" value="UniProtKB-SubCell"/>
</dbReference>
<evidence type="ECO:0000256" key="7">
    <source>
        <dbReference type="ARBA" id="ARBA00022692"/>
    </source>
</evidence>
<organism evidence="11 12">
    <name type="scientific">Derxia gummosa DSM 723</name>
    <dbReference type="NCBI Taxonomy" id="1121388"/>
    <lineage>
        <taxon>Bacteria</taxon>
        <taxon>Pseudomonadati</taxon>
        <taxon>Pseudomonadota</taxon>
        <taxon>Betaproteobacteria</taxon>
        <taxon>Burkholderiales</taxon>
        <taxon>Alcaligenaceae</taxon>
        <taxon>Derxia</taxon>
    </lineage>
</organism>
<dbReference type="Proteomes" id="UP000675920">
    <property type="component" value="Unplaced"/>
</dbReference>
<evidence type="ECO:0000256" key="8">
    <source>
        <dbReference type="ARBA" id="ARBA00022927"/>
    </source>
</evidence>
<reference evidence="12" key="1">
    <citation type="journal article" date="2003" name="Microbiology">
        <title>Type II protein secretion and its relationship to bacterial type IV pili and archaeal flagella.</title>
        <authorList>
            <person name="Peabody C.R."/>
            <person name="Chung Y.J."/>
            <person name="Yen M.R."/>
            <person name="Vidal-Ingigliardi D."/>
            <person name="Pugsley A.P."/>
            <person name="Saier M.H."/>
        </authorList>
    </citation>
    <scope>NUCLEOTIDE SEQUENCE</scope>
</reference>
<dbReference type="OrthoDB" id="8558191at2"/>
<protein>
    <recommendedName>
        <fullName evidence="3">Type II secretion system protein N</fullName>
    </recommendedName>
    <alternativeName>
        <fullName evidence="10">General secretion pathway protein N</fullName>
    </alternativeName>
</protein>
<dbReference type="Pfam" id="PF01203">
    <property type="entry name" value="T2SSN"/>
    <property type="match status" value="1"/>
</dbReference>
<evidence type="ECO:0000256" key="6">
    <source>
        <dbReference type="ARBA" id="ARBA00022519"/>
    </source>
</evidence>
<evidence type="ECO:0000256" key="1">
    <source>
        <dbReference type="ARBA" id="ARBA00004533"/>
    </source>
</evidence>
<comment type="subcellular location">
    <subcellularLocation>
        <location evidence="1">Cell inner membrane</location>
    </subcellularLocation>
</comment>
<keyword evidence="11" id="KW-1185">Reference proteome</keyword>
<evidence type="ECO:0000256" key="5">
    <source>
        <dbReference type="ARBA" id="ARBA00022475"/>
    </source>
</evidence>
<gene>
    <name evidence="12" type="primary">gspN</name>
</gene>
<keyword evidence="4" id="KW-0813">Transport</keyword>
<evidence type="ECO:0000256" key="4">
    <source>
        <dbReference type="ARBA" id="ARBA00022448"/>
    </source>
</evidence>
<evidence type="ECO:0000256" key="9">
    <source>
        <dbReference type="ARBA" id="ARBA00023136"/>
    </source>
</evidence>
<keyword evidence="8" id="KW-0653">Protein transport</keyword>
<proteinExistence type="inferred from homology"/>
<reference evidence="12" key="4">
    <citation type="submission" date="2025-08" db="UniProtKB">
        <authorList>
            <consortium name="RefSeq"/>
        </authorList>
    </citation>
    <scope>IDENTIFICATION</scope>
</reference>
<evidence type="ECO:0000256" key="10">
    <source>
        <dbReference type="ARBA" id="ARBA00030772"/>
    </source>
</evidence>
<keyword evidence="7" id="KW-0812">Transmembrane</keyword>
<accession>A0A8B6X7Q8</accession>
<evidence type="ECO:0000313" key="12">
    <source>
        <dbReference type="RefSeq" id="WP_034411822.1"/>
    </source>
</evidence>
<dbReference type="AlphaFoldDB" id="A0A8B6X7Q8"/>
<name>A0A8B6X7Q8_9BURK</name>
<dbReference type="GO" id="GO:0015628">
    <property type="term" value="P:protein secretion by the type II secretion system"/>
    <property type="evidence" value="ECO:0007669"/>
    <property type="project" value="InterPro"/>
</dbReference>
<keyword evidence="5" id="KW-1003">Cell membrane</keyword>
<evidence type="ECO:0000256" key="3">
    <source>
        <dbReference type="ARBA" id="ARBA00021563"/>
    </source>
</evidence>
<dbReference type="RefSeq" id="WP_034411822.1">
    <property type="nucleotide sequence ID" value="NZ_AXWS01000014.1"/>
</dbReference>
<keyword evidence="6" id="KW-0997">Cell inner membrane</keyword>
<evidence type="ECO:0000256" key="2">
    <source>
        <dbReference type="ARBA" id="ARBA00007208"/>
    </source>
</evidence>
<comment type="similarity">
    <text evidence="2">Belongs to the GSP N family.</text>
</comment>
<sequence length="261" mass="27195">MSLRLVPRLLAFAFAGLLGLLAGALPALPASWLGRALELGSGGRALLLETTGTVWHGGGRPAFRSGGNTDDERISAFPGAVEWRFAGLSFGPLRLKLELAGERVFSNPVLLELGATGPLALSPGRMALPVEALEGIGAPFNTLRLGGRLEAGWQALAWERGLPQGPISLEWRDARSAVSAVAPLGSYRLDVLPDPNGFALALATLQGPLSLEGNGHWQRGGRFGFNGRASAAADQRAQLQPLMNLLGPSNGDGVALRIGSS</sequence>
<reference evidence="12" key="2">
    <citation type="journal article" date="2004" name="Trends Microbiol.">
        <title>The general secretory pathway: a general misnomer?</title>
        <authorList>
            <person name="Desvaux M."/>
            <person name="Parham N.J."/>
            <person name="Scott-Tucker A."/>
            <person name="Henderson I.R."/>
        </authorList>
    </citation>
    <scope>NUCLEOTIDE SEQUENCE</scope>
</reference>
<keyword evidence="9" id="KW-0472">Membrane</keyword>
<dbReference type="InterPro" id="IPR022792">
    <property type="entry name" value="T2SS_protein-GspN"/>
</dbReference>
<reference evidence="12" key="3">
    <citation type="journal article" date="2009" name="Trends Microbiol.">
        <title>Secretion and subcellular localizations of bacterial proteins: a semantic awareness issue.</title>
        <authorList>
            <person name="Desvaux M."/>
            <person name="Hebraud M."/>
            <person name="Talon R."/>
            <person name="Henderson I.R."/>
        </authorList>
    </citation>
    <scope>NUCLEOTIDE SEQUENCE</scope>
</reference>
<evidence type="ECO:0000313" key="11">
    <source>
        <dbReference type="Proteomes" id="UP000675920"/>
    </source>
</evidence>